<evidence type="ECO:0000256" key="2">
    <source>
        <dbReference type="ARBA" id="ARBA00010290"/>
    </source>
</evidence>
<evidence type="ECO:0000313" key="17">
    <source>
        <dbReference type="Proteomes" id="UP000077202"/>
    </source>
</evidence>
<dbReference type="CDD" id="cd04150">
    <property type="entry name" value="Arf1_5_like"/>
    <property type="match status" value="1"/>
</dbReference>
<dbReference type="Pfam" id="PF12333">
    <property type="entry name" value="Ipi1_N"/>
    <property type="match status" value="1"/>
</dbReference>
<keyword evidence="8" id="KW-0333">Golgi apparatus</keyword>
<dbReference type="SMART" id="SM00178">
    <property type="entry name" value="SAR"/>
    <property type="match status" value="1"/>
</dbReference>
<dbReference type="PROSITE" id="PS51417">
    <property type="entry name" value="ARF"/>
    <property type="match status" value="1"/>
</dbReference>
<dbReference type="SMART" id="SM00177">
    <property type="entry name" value="ARF"/>
    <property type="match status" value="1"/>
</dbReference>
<dbReference type="SUPFAM" id="SSF48371">
    <property type="entry name" value="ARM repeat"/>
    <property type="match status" value="1"/>
</dbReference>
<feature type="region of interest" description="Disordered" evidence="13">
    <location>
        <begin position="1003"/>
        <end position="1031"/>
    </location>
</feature>
<feature type="compositionally biased region" description="Low complexity" evidence="13">
    <location>
        <begin position="298"/>
        <end position="311"/>
    </location>
</feature>
<dbReference type="GO" id="GO:0016004">
    <property type="term" value="F:phospholipase activator activity"/>
    <property type="evidence" value="ECO:0007669"/>
    <property type="project" value="UniProtKB-ARBA"/>
</dbReference>
<dbReference type="InterPro" id="IPR024156">
    <property type="entry name" value="Small_GTPase_ARF"/>
</dbReference>
<feature type="binding site" evidence="11">
    <location>
        <position position="1201"/>
    </location>
    <ligand>
        <name>GTP</name>
        <dbReference type="ChEBI" id="CHEBI:37565"/>
    </ligand>
</feature>
<evidence type="ECO:0000256" key="6">
    <source>
        <dbReference type="ARBA" id="ARBA00022892"/>
    </source>
</evidence>
<dbReference type="GO" id="GO:0003924">
    <property type="term" value="F:GTPase activity"/>
    <property type="evidence" value="ECO:0007669"/>
    <property type="project" value="InterPro"/>
</dbReference>
<evidence type="ECO:0000256" key="10">
    <source>
        <dbReference type="ARBA" id="ARBA00023288"/>
    </source>
</evidence>
<comment type="caution">
    <text evidence="16">The sequence shown here is derived from an EMBL/GenBank/DDBJ whole genome shotgun (WGS) entry which is preliminary data.</text>
</comment>
<feature type="region of interest" description="Disordered" evidence="13">
    <location>
        <begin position="709"/>
        <end position="732"/>
    </location>
</feature>
<dbReference type="GO" id="GO:0046872">
    <property type="term" value="F:metal ion binding"/>
    <property type="evidence" value="ECO:0007669"/>
    <property type="project" value="UniProtKB-KW"/>
</dbReference>
<dbReference type="Gene3D" id="3.40.50.300">
    <property type="entry name" value="P-loop containing nucleotide triphosphate hydrolases"/>
    <property type="match status" value="1"/>
</dbReference>
<dbReference type="NCBIfam" id="TIGR00231">
    <property type="entry name" value="small_GTP"/>
    <property type="match status" value="1"/>
</dbReference>
<feature type="binding site" evidence="12">
    <location>
        <position position="1162"/>
    </location>
    <ligand>
        <name>Mg(2+)</name>
        <dbReference type="ChEBI" id="CHEBI:18420"/>
    </ligand>
</feature>
<dbReference type="InterPro" id="IPR045872">
    <property type="entry name" value="Arf1-5-like"/>
</dbReference>
<dbReference type="SUPFAM" id="SSF52540">
    <property type="entry name" value="P-loop containing nucleoside triphosphate hydrolases"/>
    <property type="match status" value="1"/>
</dbReference>
<dbReference type="InterPro" id="IPR016024">
    <property type="entry name" value="ARM-type_fold"/>
</dbReference>
<evidence type="ECO:0000256" key="5">
    <source>
        <dbReference type="ARBA" id="ARBA00022741"/>
    </source>
</evidence>
<evidence type="ECO:0000256" key="3">
    <source>
        <dbReference type="ARBA" id="ARBA00022448"/>
    </source>
</evidence>
<evidence type="ECO:0000259" key="14">
    <source>
        <dbReference type="Pfam" id="PF12333"/>
    </source>
</evidence>
<dbReference type="InterPro" id="IPR011989">
    <property type="entry name" value="ARM-like"/>
</dbReference>
<gene>
    <name evidence="16" type="ORF">AXG93_872s1100</name>
</gene>
<keyword evidence="10" id="KW-0449">Lipoprotein</keyword>
<organism evidence="16 17">
    <name type="scientific">Marchantia polymorpha subsp. ruderalis</name>
    <dbReference type="NCBI Taxonomy" id="1480154"/>
    <lineage>
        <taxon>Eukaryota</taxon>
        <taxon>Viridiplantae</taxon>
        <taxon>Streptophyta</taxon>
        <taxon>Embryophyta</taxon>
        <taxon>Marchantiophyta</taxon>
        <taxon>Marchantiopsida</taxon>
        <taxon>Marchantiidae</taxon>
        <taxon>Marchantiales</taxon>
        <taxon>Marchantiaceae</taxon>
        <taxon>Marchantia</taxon>
    </lineage>
</organism>
<evidence type="ECO:0000256" key="9">
    <source>
        <dbReference type="ARBA" id="ARBA00023134"/>
    </source>
</evidence>
<protein>
    <submittedName>
        <fullName evidence="16">Uncharacterized protein</fullName>
    </submittedName>
</protein>
<evidence type="ECO:0000256" key="13">
    <source>
        <dbReference type="SAM" id="MobiDB-lite"/>
    </source>
</evidence>
<dbReference type="InterPro" id="IPR057949">
    <property type="entry name" value="TPR_TEX10"/>
</dbReference>
<dbReference type="SMART" id="SM00175">
    <property type="entry name" value="RAB"/>
    <property type="match status" value="1"/>
</dbReference>
<dbReference type="Pfam" id="PF00025">
    <property type="entry name" value="Arf"/>
    <property type="match status" value="1"/>
</dbReference>
<dbReference type="InterPro" id="IPR006689">
    <property type="entry name" value="Small_GTPase_ARF/SAR"/>
</dbReference>
<evidence type="ECO:0000256" key="12">
    <source>
        <dbReference type="PIRSR" id="PIRSR606689-2"/>
    </source>
</evidence>
<proteinExistence type="inferred from homology"/>
<dbReference type="Proteomes" id="UP000077202">
    <property type="component" value="Unassembled WGS sequence"/>
</dbReference>
<dbReference type="GO" id="GO:0005794">
    <property type="term" value="C:Golgi apparatus"/>
    <property type="evidence" value="ECO:0007669"/>
    <property type="project" value="UniProtKB-SubCell"/>
</dbReference>
<evidence type="ECO:0000259" key="15">
    <source>
        <dbReference type="Pfam" id="PF25781"/>
    </source>
</evidence>
<dbReference type="EMBL" id="LVLJ01003524">
    <property type="protein sequence ID" value="OAE21141.1"/>
    <property type="molecule type" value="Genomic_DNA"/>
</dbReference>
<evidence type="ECO:0000256" key="11">
    <source>
        <dbReference type="PIRSR" id="PIRSR606689-1"/>
    </source>
</evidence>
<dbReference type="Pfam" id="PF25781">
    <property type="entry name" value="TPR_TEX10"/>
    <property type="match status" value="1"/>
</dbReference>
<sequence length="1311" mass="145840">MAPGPPKRGNPKAKSKKALSVDFKKVKTKVGRKLAPAKNSTKIDFQARGIVVPGQSVAQDKSGLAVNQRKQTLKELLAQTTHYSERTRKDALMGLKDLFGRHQKELVMHAVVVIEKLFPRVTDTDKNVRQAFVALLRTSILPHLPQTMMKPLIPVIMAHVCSAMTHLVIDIRVSACSFLELLMQHCSNLILPFFSDQIVQHYVSLLGKGGIAGQSESRLVNVLGSLEHFLSALKRNTVSLPSGASCATHTWGAQLNLNHQALHAYKSAVPEGNHTLGLFAQESQWHQSSKQETPSKGVSKTQPSTTPTKSVQRIQNTGVLGQVPYAATPLVAVLLDCWAEWCPLVKGPNPDATSLECLVIITRCLCHIFQTITSEAASNSSSKDVSSTTPLSVPDHGSEEWETHLCMQQQFLPALCRHLLGSFPCTAPAVRLTPKVEEGLVALNMGVCEVLLQFFPTSFLETKDTFVNVVLQCIADALHGTAFTHVFKSCNSRSNLKLVCLSSMSEVLLPGRNSGGKRKLQQTLVPVEYQSQWLESLPKLLWELKSSHPNISQDQSEEQDQQLTWDDLAILRINWEKQAVLEMLLHLGRSSPDGSPLAERYTGLQQAMVPFFCTFLKQRDESRCLYGPFINLPKPCQELATDLLFYYTSFSPLFLKVLAQCCLCPELDVSVAVRIVEVLQQAFCKGAVELSEHLSFLLTLLMGRLTSQTGRTKKKPQAETEAGATGSGERQADSRLEIQKRHNVLVGVVCACLAQLGDGHVLLQLIGPSIRQELEEQTRLDVVQGLFRVVAVLSHKDQDSDGVFLPEPLKDLFPKTAADFLISVALMHDINGGSGNLLLCSSAKRPCMMLMTKSPKFTRAVLKFLHEVLLKEVNSPSLKIQKERVAAAQVILEMLKTEKLDRCLSSAKDLFKAVLKTLEQLVLKVFEMDLLPQLPFSSSKGRFNIQSHPGRIAEIEAGFVKTEGCVYRLHHNFANCGTHDAIDTMKRTDGVSRITPIIRFGTVEPGFEPTSGDGAAPPEAEYTRPCSRPDDDEDDDYFLTWPWPDGLIQDESDLRSISEIDRRAGAYTGENGIERFGFDRTRGCQVRTEWWLQSHSCVQLVASEPGPMTVHTLGRFGKVELFRKLKKLGAKMGLTFTKLFQRFFAKKEMRILMVGLDAAGKTTILYKLKLGEIVTTIPTIGFNVETVEYKNISFTVWDVGGQDKIRPLWKHYFQNTQGLIFVVDSNDRDRVTEARDELHRMVNEDELRDAVLLVFANKQDLPNAMNAAEVTDKLGLHSLRQRHWYIQSTCATSGEGMYEGLDWLSSNIANS</sequence>
<name>A0A176VLF6_MARPO</name>
<keyword evidence="6" id="KW-0931">ER-Golgi transport</keyword>
<reference evidence="16" key="1">
    <citation type="submission" date="2016-03" db="EMBL/GenBank/DDBJ databases">
        <title>Mechanisms controlling the formation of the plant cell surface in tip-growing cells are functionally conserved among land plants.</title>
        <authorList>
            <person name="Honkanen S."/>
            <person name="Jones V.A."/>
            <person name="Morieri G."/>
            <person name="Champion C."/>
            <person name="Hetherington A.J."/>
            <person name="Kelly S."/>
            <person name="Saint-Marcoux D."/>
            <person name="Proust H."/>
            <person name="Prescott H."/>
            <person name="Dolan L."/>
        </authorList>
    </citation>
    <scope>NUCLEOTIDE SEQUENCE [LARGE SCALE GENOMIC DNA]</scope>
    <source>
        <tissue evidence="16">Whole gametophyte</tissue>
    </source>
</reference>
<feature type="binding site" evidence="12">
    <location>
        <position position="1179"/>
    </location>
    <ligand>
        <name>Mg(2+)</name>
        <dbReference type="ChEBI" id="CHEBI:18420"/>
    </ligand>
</feature>
<keyword evidence="3" id="KW-0813">Transport</keyword>
<feature type="domain" description="TEX10-like TPR repeats" evidence="15">
    <location>
        <begin position="598"/>
        <end position="921"/>
    </location>
</feature>
<comment type="similarity">
    <text evidence="2">Belongs to the small GTPase superfamily. Arf family.</text>
</comment>
<keyword evidence="9 11" id="KW-0342">GTP-binding</keyword>
<dbReference type="FunFam" id="3.40.50.300:FF:003500">
    <property type="entry name" value="ADP-ribosylation factor 1"/>
    <property type="match status" value="1"/>
</dbReference>
<evidence type="ECO:0000256" key="1">
    <source>
        <dbReference type="ARBA" id="ARBA00004555"/>
    </source>
</evidence>
<dbReference type="GO" id="GO:0005525">
    <property type="term" value="F:GTP binding"/>
    <property type="evidence" value="ECO:0007669"/>
    <property type="project" value="UniProtKB-KW"/>
</dbReference>
<feature type="domain" description="Pre-rRNA-processing protein Ipi1 N-terminal" evidence="14">
    <location>
        <begin position="149"/>
        <end position="210"/>
    </location>
</feature>
<dbReference type="GO" id="GO:0016192">
    <property type="term" value="P:vesicle-mediated transport"/>
    <property type="evidence" value="ECO:0007669"/>
    <property type="project" value="UniProtKB-KW"/>
</dbReference>
<feature type="binding site" evidence="11">
    <location>
        <begin position="1155"/>
        <end position="1162"/>
    </location>
    <ligand>
        <name>GTP</name>
        <dbReference type="ChEBI" id="CHEBI:37565"/>
    </ligand>
</feature>
<accession>A0A176VLF6</accession>
<keyword evidence="7" id="KW-0653">Protein transport</keyword>
<feature type="region of interest" description="Disordered" evidence="13">
    <location>
        <begin position="289"/>
        <end position="311"/>
    </location>
</feature>
<dbReference type="PANTHER" id="PTHR11711">
    <property type="entry name" value="ADP RIBOSYLATION FACTOR-RELATED"/>
    <property type="match status" value="1"/>
</dbReference>
<evidence type="ECO:0000256" key="7">
    <source>
        <dbReference type="ARBA" id="ARBA00022927"/>
    </source>
</evidence>
<dbReference type="Gene3D" id="1.25.10.10">
    <property type="entry name" value="Leucine-rich Repeat Variant"/>
    <property type="match status" value="1"/>
</dbReference>
<feature type="binding site" evidence="11">
    <location>
        <begin position="1257"/>
        <end position="1260"/>
    </location>
    <ligand>
        <name>GTP</name>
        <dbReference type="ChEBI" id="CHEBI:37565"/>
    </ligand>
</feature>
<keyword evidence="12" id="KW-0479">Metal-binding</keyword>
<evidence type="ECO:0000256" key="4">
    <source>
        <dbReference type="ARBA" id="ARBA00022707"/>
    </source>
</evidence>
<dbReference type="InterPro" id="IPR005225">
    <property type="entry name" value="Small_GTP-bd"/>
</dbReference>
<keyword evidence="17" id="KW-1185">Reference proteome</keyword>
<keyword evidence="5 11" id="KW-0547">Nucleotide-binding</keyword>
<keyword evidence="4" id="KW-0519">Myristate</keyword>
<dbReference type="GO" id="GO:0015031">
    <property type="term" value="P:protein transport"/>
    <property type="evidence" value="ECO:0007669"/>
    <property type="project" value="UniProtKB-KW"/>
</dbReference>
<evidence type="ECO:0000256" key="8">
    <source>
        <dbReference type="ARBA" id="ARBA00023034"/>
    </source>
</evidence>
<dbReference type="PRINTS" id="PR00328">
    <property type="entry name" value="SAR1GTPBP"/>
</dbReference>
<keyword evidence="12" id="KW-0460">Magnesium</keyword>
<dbReference type="InterPro" id="IPR027417">
    <property type="entry name" value="P-loop_NTPase"/>
</dbReference>
<evidence type="ECO:0000313" key="16">
    <source>
        <dbReference type="EMBL" id="OAE21141.1"/>
    </source>
</evidence>
<dbReference type="InterPro" id="IPR024679">
    <property type="entry name" value="Ipi1_N"/>
</dbReference>
<comment type="subcellular location">
    <subcellularLocation>
        <location evidence="1">Golgi apparatus</location>
    </subcellularLocation>
</comment>